<feature type="signal peptide" evidence="9">
    <location>
        <begin position="1"/>
        <end position="28"/>
    </location>
</feature>
<keyword evidence="3" id="KW-1003">Cell membrane</keyword>
<protein>
    <recommendedName>
        <fullName evidence="10">Bifunctional inhibitor/plant lipid transfer protein/seed storage helical domain-containing protein</fullName>
    </recommendedName>
</protein>
<dbReference type="PANTHER" id="PTHR33044">
    <property type="entry name" value="BIFUNCTIONAL INHIBITOR/LIPID-TRANSFER PROTEIN/SEED STORAGE 2S ALBUMIN SUPERFAMILY PROTEIN-RELATED"/>
    <property type="match status" value="1"/>
</dbReference>
<evidence type="ECO:0000256" key="2">
    <source>
        <dbReference type="ARBA" id="ARBA00009748"/>
    </source>
</evidence>
<feature type="domain" description="Bifunctional inhibitor/plant lipid transfer protein/seed storage helical" evidence="10">
    <location>
        <begin position="15"/>
        <end position="107"/>
    </location>
</feature>
<evidence type="ECO:0000313" key="12">
    <source>
        <dbReference type="Proteomes" id="UP001634007"/>
    </source>
</evidence>
<reference evidence="11 12" key="1">
    <citation type="submission" date="2024-11" db="EMBL/GenBank/DDBJ databases">
        <title>Chromosome-level genome assembly of Eucalyptus globulus Labill. provides insights into its genome evolution.</title>
        <authorList>
            <person name="Li X."/>
        </authorList>
    </citation>
    <scope>NUCLEOTIDE SEQUENCE [LARGE SCALE GENOMIC DNA]</scope>
    <source>
        <strain evidence="11">CL2024</strain>
        <tissue evidence="11">Fresh tender leaves</tissue>
    </source>
</reference>
<keyword evidence="4" id="KW-0336">GPI-anchor</keyword>
<dbReference type="SUPFAM" id="SSF47699">
    <property type="entry name" value="Bifunctional inhibitor/lipid-transfer protein/seed storage 2S albumin"/>
    <property type="match status" value="1"/>
</dbReference>
<sequence length="148" mass="15420">MERRDVWAGLEMAAVLVLVGLLAVEAQAQDTSCLSRLAPCLNYLNGTQDPPSACCDPLKSVISSDPKCLCSLISNQGAQQAEQAGINVNEAQQLPGRCGQHVNPIACLSGSPSSGNSDENSAGLFLGSSLRTPLAIVALLVTAQILWD</sequence>
<evidence type="ECO:0000256" key="7">
    <source>
        <dbReference type="ARBA" id="ARBA00023180"/>
    </source>
</evidence>
<keyword evidence="7" id="KW-0325">Glycoprotein</keyword>
<evidence type="ECO:0000256" key="4">
    <source>
        <dbReference type="ARBA" id="ARBA00022622"/>
    </source>
</evidence>
<evidence type="ECO:0000256" key="9">
    <source>
        <dbReference type="SAM" id="SignalP"/>
    </source>
</evidence>
<evidence type="ECO:0000256" key="5">
    <source>
        <dbReference type="ARBA" id="ARBA00022729"/>
    </source>
</evidence>
<dbReference type="AlphaFoldDB" id="A0ABD3J8N9"/>
<keyword evidence="12" id="KW-1185">Reference proteome</keyword>
<gene>
    <name evidence="11" type="ORF">ACJRO7_035135</name>
</gene>
<evidence type="ECO:0000256" key="8">
    <source>
        <dbReference type="ARBA" id="ARBA00023288"/>
    </source>
</evidence>
<comment type="subcellular location">
    <subcellularLocation>
        <location evidence="1">Cell membrane</location>
        <topology evidence="1">Lipid-anchor</topology>
        <topology evidence="1">GPI-anchor</topology>
    </subcellularLocation>
</comment>
<proteinExistence type="inferred from homology"/>
<keyword evidence="5 9" id="KW-0732">Signal</keyword>
<dbReference type="EMBL" id="JBJKBG010000009">
    <property type="protein sequence ID" value="KAL3722893.1"/>
    <property type="molecule type" value="Genomic_DNA"/>
</dbReference>
<keyword evidence="4" id="KW-0472">Membrane</keyword>
<comment type="caution">
    <text evidence="11">The sequence shown here is derived from an EMBL/GenBank/DDBJ whole genome shotgun (WGS) entry which is preliminary data.</text>
</comment>
<dbReference type="InterPro" id="IPR000528">
    <property type="entry name" value="Plant_nsLTP"/>
</dbReference>
<dbReference type="InterPro" id="IPR036312">
    <property type="entry name" value="Bifun_inhib/LTP/seed_sf"/>
</dbReference>
<dbReference type="CDD" id="cd00010">
    <property type="entry name" value="AAI_LTSS"/>
    <property type="match status" value="1"/>
</dbReference>
<dbReference type="InterPro" id="IPR043325">
    <property type="entry name" value="LTSS"/>
</dbReference>
<evidence type="ECO:0000256" key="3">
    <source>
        <dbReference type="ARBA" id="ARBA00022475"/>
    </source>
</evidence>
<dbReference type="PRINTS" id="PR00382">
    <property type="entry name" value="LIPIDTRNSFER"/>
</dbReference>
<dbReference type="Pfam" id="PF14368">
    <property type="entry name" value="LTP_2"/>
    <property type="match status" value="1"/>
</dbReference>
<accession>A0ABD3J8N9</accession>
<keyword evidence="6" id="KW-1015">Disulfide bond</keyword>
<comment type="similarity">
    <text evidence="2">Belongs to the plant LTP family.</text>
</comment>
<evidence type="ECO:0000313" key="11">
    <source>
        <dbReference type="EMBL" id="KAL3722893.1"/>
    </source>
</evidence>
<evidence type="ECO:0000259" key="10">
    <source>
        <dbReference type="Pfam" id="PF14368"/>
    </source>
</evidence>
<evidence type="ECO:0000256" key="6">
    <source>
        <dbReference type="ARBA" id="ARBA00023157"/>
    </source>
</evidence>
<name>A0ABD3J8N9_EUCGL</name>
<evidence type="ECO:0000256" key="1">
    <source>
        <dbReference type="ARBA" id="ARBA00004609"/>
    </source>
</evidence>
<organism evidence="11 12">
    <name type="scientific">Eucalyptus globulus</name>
    <name type="common">Tasmanian blue gum</name>
    <dbReference type="NCBI Taxonomy" id="34317"/>
    <lineage>
        <taxon>Eukaryota</taxon>
        <taxon>Viridiplantae</taxon>
        <taxon>Streptophyta</taxon>
        <taxon>Embryophyta</taxon>
        <taxon>Tracheophyta</taxon>
        <taxon>Spermatophyta</taxon>
        <taxon>Magnoliopsida</taxon>
        <taxon>eudicotyledons</taxon>
        <taxon>Gunneridae</taxon>
        <taxon>Pentapetalae</taxon>
        <taxon>rosids</taxon>
        <taxon>malvids</taxon>
        <taxon>Myrtales</taxon>
        <taxon>Myrtaceae</taxon>
        <taxon>Myrtoideae</taxon>
        <taxon>Eucalypteae</taxon>
        <taxon>Eucalyptus</taxon>
    </lineage>
</organism>
<dbReference type="Gene3D" id="1.10.110.10">
    <property type="entry name" value="Plant lipid-transfer and hydrophobic proteins"/>
    <property type="match status" value="1"/>
</dbReference>
<dbReference type="GO" id="GO:0098552">
    <property type="term" value="C:side of membrane"/>
    <property type="evidence" value="ECO:0007669"/>
    <property type="project" value="UniProtKB-KW"/>
</dbReference>
<keyword evidence="8" id="KW-0449">Lipoprotein</keyword>
<dbReference type="Proteomes" id="UP001634007">
    <property type="component" value="Unassembled WGS sequence"/>
</dbReference>
<dbReference type="GO" id="GO:0005886">
    <property type="term" value="C:plasma membrane"/>
    <property type="evidence" value="ECO:0007669"/>
    <property type="project" value="UniProtKB-SubCell"/>
</dbReference>
<dbReference type="InterPro" id="IPR016140">
    <property type="entry name" value="Bifunc_inhib/LTP/seed_store"/>
</dbReference>
<feature type="chain" id="PRO_5044759820" description="Bifunctional inhibitor/plant lipid transfer protein/seed storage helical domain-containing protein" evidence="9">
    <location>
        <begin position="29"/>
        <end position="148"/>
    </location>
</feature>